<dbReference type="Proteomes" id="UP000325957">
    <property type="component" value="Unassembled WGS sequence"/>
</dbReference>
<keyword evidence="2" id="KW-0238">DNA-binding</keyword>
<feature type="domain" description="HTH araC/xylS-type" evidence="4">
    <location>
        <begin position="171"/>
        <end position="268"/>
    </location>
</feature>
<dbReference type="InterPro" id="IPR018060">
    <property type="entry name" value="HTH_AraC"/>
</dbReference>
<evidence type="ECO:0000259" key="4">
    <source>
        <dbReference type="PROSITE" id="PS01124"/>
    </source>
</evidence>
<comment type="caution">
    <text evidence="5">The sequence shown here is derived from an EMBL/GenBank/DDBJ whole genome shotgun (WGS) entry which is preliminary data.</text>
</comment>
<dbReference type="SMART" id="SM00342">
    <property type="entry name" value="HTH_ARAC"/>
    <property type="match status" value="1"/>
</dbReference>
<keyword evidence="3" id="KW-0804">Transcription</keyword>
<accession>A0A5J5KZZ3</accession>
<dbReference type="PANTHER" id="PTHR46796">
    <property type="entry name" value="HTH-TYPE TRANSCRIPTIONAL ACTIVATOR RHAS-RELATED"/>
    <property type="match status" value="1"/>
</dbReference>
<keyword evidence="1" id="KW-0805">Transcription regulation</keyword>
<evidence type="ECO:0000256" key="3">
    <source>
        <dbReference type="ARBA" id="ARBA00023163"/>
    </source>
</evidence>
<evidence type="ECO:0000313" key="6">
    <source>
        <dbReference type="Proteomes" id="UP000325957"/>
    </source>
</evidence>
<reference evidence="5 6" key="1">
    <citation type="submission" date="2019-05" db="EMBL/GenBank/DDBJ databases">
        <title>Kocuria coralli sp. nov., a novel actinobacterium isolated from coral reef seawater.</title>
        <authorList>
            <person name="Li J."/>
        </authorList>
    </citation>
    <scope>NUCLEOTIDE SEQUENCE [LARGE SCALE GENOMIC DNA]</scope>
    <source>
        <strain evidence="5 6">SCSIO 13007</strain>
    </source>
</reference>
<keyword evidence="6" id="KW-1185">Reference proteome</keyword>
<dbReference type="AlphaFoldDB" id="A0A5J5KZZ3"/>
<dbReference type="EMBL" id="SZWF01000003">
    <property type="protein sequence ID" value="KAA9395143.1"/>
    <property type="molecule type" value="Genomic_DNA"/>
</dbReference>
<name>A0A5J5KZZ3_9MICC</name>
<evidence type="ECO:0000256" key="2">
    <source>
        <dbReference type="ARBA" id="ARBA00023125"/>
    </source>
</evidence>
<sequence>MRFIIVRDGSAILSGDFDQQPINVGDIALLGASVTCAAQPETRVTVTTVYLDADYAIDLFYWQHTALLLDRLEAQDVAATVFAEPVQVLRIGEQRLGELVPWLDELAELSSAGNPAESFPRMQALWFLIADAIRPFLTTTPVSQVLAQSAKARPRPLRNRRLAAPVRVEALTVRDALRRDIARRWLLSDLAEMVHLSPKQLVRVFSIAYGQTPCAYLGRLRVEAMARLLREENLTVDAAAHRVGWSRNQASEMFVRHVGVTPGRYRLYGLPNTIVGSGAHLPGETHPSRPENRHRP</sequence>
<dbReference type="SUPFAM" id="SSF46689">
    <property type="entry name" value="Homeodomain-like"/>
    <property type="match status" value="2"/>
</dbReference>
<dbReference type="GO" id="GO:0003700">
    <property type="term" value="F:DNA-binding transcription factor activity"/>
    <property type="evidence" value="ECO:0007669"/>
    <property type="project" value="InterPro"/>
</dbReference>
<proteinExistence type="predicted"/>
<organism evidence="5 6">
    <name type="scientific">Kocuria coralli</name>
    <dbReference type="NCBI Taxonomy" id="1461025"/>
    <lineage>
        <taxon>Bacteria</taxon>
        <taxon>Bacillati</taxon>
        <taxon>Actinomycetota</taxon>
        <taxon>Actinomycetes</taxon>
        <taxon>Micrococcales</taxon>
        <taxon>Micrococcaceae</taxon>
        <taxon>Kocuria</taxon>
    </lineage>
</organism>
<protein>
    <submittedName>
        <fullName evidence="5">Helix-turn-helix transcriptional regulator</fullName>
    </submittedName>
</protein>
<dbReference type="InterPro" id="IPR009057">
    <property type="entry name" value="Homeodomain-like_sf"/>
</dbReference>
<gene>
    <name evidence="5" type="ORF">FCK90_03910</name>
</gene>
<evidence type="ECO:0000256" key="1">
    <source>
        <dbReference type="ARBA" id="ARBA00023015"/>
    </source>
</evidence>
<dbReference type="OrthoDB" id="186135at2"/>
<dbReference type="PANTHER" id="PTHR46796:SF13">
    <property type="entry name" value="HTH-TYPE TRANSCRIPTIONAL ACTIVATOR RHAS"/>
    <property type="match status" value="1"/>
</dbReference>
<dbReference type="PROSITE" id="PS01124">
    <property type="entry name" value="HTH_ARAC_FAMILY_2"/>
    <property type="match status" value="1"/>
</dbReference>
<evidence type="ECO:0000313" key="5">
    <source>
        <dbReference type="EMBL" id="KAA9395143.1"/>
    </source>
</evidence>
<dbReference type="Gene3D" id="1.10.10.60">
    <property type="entry name" value="Homeodomain-like"/>
    <property type="match status" value="2"/>
</dbReference>
<dbReference type="InterPro" id="IPR050204">
    <property type="entry name" value="AraC_XylS_family_regulators"/>
</dbReference>
<dbReference type="GO" id="GO:0043565">
    <property type="term" value="F:sequence-specific DNA binding"/>
    <property type="evidence" value="ECO:0007669"/>
    <property type="project" value="InterPro"/>
</dbReference>
<dbReference type="Pfam" id="PF12833">
    <property type="entry name" value="HTH_18"/>
    <property type="match status" value="1"/>
</dbReference>